<accession>A0A438I5T9</accession>
<feature type="region of interest" description="Disordered" evidence="1">
    <location>
        <begin position="56"/>
        <end position="75"/>
    </location>
</feature>
<reference evidence="2 3" key="1">
    <citation type="journal article" date="2018" name="PLoS Genet.">
        <title>Population sequencing reveals clonal diversity and ancestral inbreeding in the grapevine cultivar Chardonnay.</title>
        <authorList>
            <person name="Roach M.J."/>
            <person name="Johnson D.L."/>
            <person name="Bohlmann J."/>
            <person name="van Vuuren H.J."/>
            <person name="Jones S.J."/>
            <person name="Pretorius I.S."/>
            <person name="Schmidt S.A."/>
            <person name="Borneman A.R."/>
        </authorList>
    </citation>
    <scope>NUCLEOTIDE SEQUENCE [LARGE SCALE GENOMIC DNA]</scope>
    <source>
        <strain evidence="3">cv. Chardonnay</strain>
        <tissue evidence="2">Leaf</tissue>
    </source>
</reference>
<evidence type="ECO:0000313" key="3">
    <source>
        <dbReference type="Proteomes" id="UP000288805"/>
    </source>
</evidence>
<comment type="caution">
    <text evidence="2">The sequence shown here is derived from an EMBL/GenBank/DDBJ whole genome shotgun (WGS) entry which is preliminary data.</text>
</comment>
<sequence>MRARKGNKNGGKVLEEILGQQQRQRDQQFEGHSSFYARGEQSAQKMTIARMLQLPQSAGSPTTTMSSQTHSSQGLSAKIPMGTILRVDRICKRCAITLADRALKVDLRILDMTRNSSGLFKVEVVQEWERLTNVFEWRLVYVYCDASTMGLECVLMKQGKAKEMDGDIGRLRFCSSLSSWKGKCCSRCFSRKSYGQLSSLWLREFEMHVVIEDFELCLSWEGQGPCLYSISADQCGMKRDIAQYVANYQTSQQVKAEHQRPTGLLQPLPIPE</sequence>
<dbReference type="AlphaFoldDB" id="A0A438I5T9"/>
<evidence type="ECO:0000313" key="2">
    <source>
        <dbReference type="EMBL" id="RVW92073.1"/>
    </source>
</evidence>
<gene>
    <name evidence="2" type="ORF">CK203_037038</name>
</gene>
<protein>
    <submittedName>
        <fullName evidence="2">Uncharacterized protein</fullName>
    </submittedName>
</protein>
<organism evidence="2 3">
    <name type="scientific">Vitis vinifera</name>
    <name type="common">Grape</name>
    <dbReference type="NCBI Taxonomy" id="29760"/>
    <lineage>
        <taxon>Eukaryota</taxon>
        <taxon>Viridiplantae</taxon>
        <taxon>Streptophyta</taxon>
        <taxon>Embryophyta</taxon>
        <taxon>Tracheophyta</taxon>
        <taxon>Spermatophyta</taxon>
        <taxon>Magnoliopsida</taxon>
        <taxon>eudicotyledons</taxon>
        <taxon>Gunneridae</taxon>
        <taxon>Pentapetalae</taxon>
        <taxon>rosids</taxon>
        <taxon>Vitales</taxon>
        <taxon>Vitaceae</taxon>
        <taxon>Viteae</taxon>
        <taxon>Vitis</taxon>
    </lineage>
</organism>
<dbReference type="EMBL" id="QGNW01000140">
    <property type="protein sequence ID" value="RVW92073.1"/>
    <property type="molecule type" value="Genomic_DNA"/>
</dbReference>
<name>A0A438I5T9_VITVI</name>
<dbReference type="Proteomes" id="UP000288805">
    <property type="component" value="Unassembled WGS sequence"/>
</dbReference>
<proteinExistence type="predicted"/>
<evidence type="ECO:0000256" key="1">
    <source>
        <dbReference type="SAM" id="MobiDB-lite"/>
    </source>
</evidence>
<feature type="compositionally biased region" description="Low complexity" evidence="1">
    <location>
        <begin position="60"/>
        <end position="72"/>
    </location>
</feature>